<name>A0A5B7FI79_PORTR</name>
<organism evidence="1 2">
    <name type="scientific">Portunus trituberculatus</name>
    <name type="common">Swimming crab</name>
    <name type="synonym">Neptunus trituberculatus</name>
    <dbReference type="NCBI Taxonomy" id="210409"/>
    <lineage>
        <taxon>Eukaryota</taxon>
        <taxon>Metazoa</taxon>
        <taxon>Ecdysozoa</taxon>
        <taxon>Arthropoda</taxon>
        <taxon>Crustacea</taxon>
        <taxon>Multicrustacea</taxon>
        <taxon>Malacostraca</taxon>
        <taxon>Eumalacostraca</taxon>
        <taxon>Eucarida</taxon>
        <taxon>Decapoda</taxon>
        <taxon>Pleocyemata</taxon>
        <taxon>Brachyura</taxon>
        <taxon>Eubrachyura</taxon>
        <taxon>Portunoidea</taxon>
        <taxon>Portunidae</taxon>
        <taxon>Portuninae</taxon>
        <taxon>Portunus</taxon>
    </lineage>
</organism>
<sequence length="162" mass="18669">MPLLTKYITNITSPQTHQYYITTSTLHHHKHHIITNITSPILRHRKHITTTNHITTPQASHHHIHYKTVTRQFQATQTEMTCALWCSLVLLLCLGPAGNVGVFLEGLLPLLPVKFLYLDLGWGWIKTVRGDTCRRWELVKCYWLGQGTKESGRKQHNSLART</sequence>
<keyword evidence="2" id="KW-1185">Reference proteome</keyword>
<dbReference type="Proteomes" id="UP000324222">
    <property type="component" value="Unassembled WGS sequence"/>
</dbReference>
<dbReference type="EMBL" id="VSRR010006465">
    <property type="protein sequence ID" value="MPC44843.1"/>
    <property type="molecule type" value="Genomic_DNA"/>
</dbReference>
<protein>
    <submittedName>
        <fullName evidence="1">Uncharacterized protein</fullName>
    </submittedName>
</protein>
<accession>A0A5B7FI79</accession>
<proteinExistence type="predicted"/>
<comment type="caution">
    <text evidence="1">The sequence shown here is derived from an EMBL/GenBank/DDBJ whole genome shotgun (WGS) entry which is preliminary data.</text>
</comment>
<reference evidence="1 2" key="1">
    <citation type="submission" date="2019-05" db="EMBL/GenBank/DDBJ databases">
        <title>Another draft genome of Portunus trituberculatus and its Hox gene families provides insights of decapod evolution.</title>
        <authorList>
            <person name="Jeong J.-H."/>
            <person name="Song I."/>
            <person name="Kim S."/>
            <person name="Choi T."/>
            <person name="Kim D."/>
            <person name="Ryu S."/>
            <person name="Kim W."/>
        </authorList>
    </citation>
    <scope>NUCLEOTIDE SEQUENCE [LARGE SCALE GENOMIC DNA]</scope>
    <source>
        <tissue evidence="1">Muscle</tissue>
    </source>
</reference>
<evidence type="ECO:0000313" key="1">
    <source>
        <dbReference type="EMBL" id="MPC44843.1"/>
    </source>
</evidence>
<gene>
    <name evidence="1" type="ORF">E2C01_038523</name>
</gene>
<evidence type="ECO:0000313" key="2">
    <source>
        <dbReference type="Proteomes" id="UP000324222"/>
    </source>
</evidence>
<dbReference type="AlphaFoldDB" id="A0A5B7FI79"/>